<organism evidence="2 3">
    <name type="scientific">Brachionus plicatilis</name>
    <name type="common">Marine rotifer</name>
    <name type="synonym">Brachionus muelleri</name>
    <dbReference type="NCBI Taxonomy" id="10195"/>
    <lineage>
        <taxon>Eukaryota</taxon>
        <taxon>Metazoa</taxon>
        <taxon>Spiralia</taxon>
        <taxon>Gnathifera</taxon>
        <taxon>Rotifera</taxon>
        <taxon>Eurotatoria</taxon>
        <taxon>Monogononta</taxon>
        <taxon>Pseudotrocha</taxon>
        <taxon>Ploima</taxon>
        <taxon>Brachionidae</taxon>
        <taxon>Brachionus</taxon>
    </lineage>
</organism>
<name>A0A3M7QMZ2_BRAPC</name>
<keyword evidence="1" id="KW-0732">Signal</keyword>
<feature type="signal peptide" evidence="1">
    <location>
        <begin position="1"/>
        <end position="17"/>
    </location>
</feature>
<gene>
    <name evidence="2" type="ORF">BpHYR1_000770</name>
</gene>
<accession>A0A3M7QMZ2</accession>
<evidence type="ECO:0000256" key="1">
    <source>
        <dbReference type="SAM" id="SignalP"/>
    </source>
</evidence>
<comment type="caution">
    <text evidence="2">The sequence shown here is derived from an EMBL/GenBank/DDBJ whole genome shotgun (WGS) entry which is preliminary data.</text>
</comment>
<reference evidence="2 3" key="1">
    <citation type="journal article" date="2018" name="Sci. Rep.">
        <title>Genomic signatures of local adaptation to the degree of environmental predictability in rotifers.</title>
        <authorList>
            <person name="Franch-Gras L."/>
            <person name="Hahn C."/>
            <person name="Garcia-Roger E.M."/>
            <person name="Carmona M.J."/>
            <person name="Serra M."/>
            <person name="Gomez A."/>
        </authorList>
    </citation>
    <scope>NUCLEOTIDE SEQUENCE [LARGE SCALE GENOMIC DNA]</scope>
    <source>
        <strain evidence="2">HYR1</strain>
    </source>
</reference>
<feature type="chain" id="PRO_5018323382" evidence="1">
    <location>
        <begin position="18"/>
        <end position="144"/>
    </location>
</feature>
<proteinExistence type="predicted"/>
<evidence type="ECO:0000313" key="3">
    <source>
        <dbReference type="Proteomes" id="UP000276133"/>
    </source>
</evidence>
<dbReference type="Proteomes" id="UP000276133">
    <property type="component" value="Unassembled WGS sequence"/>
</dbReference>
<dbReference type="AlphaFoldDB" id="A0A3M7QMZ2"/>
<keyword evidence="3" id="KW-1185">Reference proteome</keyword>
<evidence type="ECO:0000313" key="2">
    <source>
        <dbReference type="EMBL" id="RNA12643.1"/>
    </source>
</evidence>
<dbReference type="EMBL" id="REGN01005647">
    <property type="protein sequence ID" value="RNA12643.1"/>
    <property type="molecule type" value="Genomic_DNA"/>
</dbReference>
<protein>
    <submittedName>
        <fullName evidence="2">Uncharacterized protein</fullName>
    </submittedName>
</protein>
<sequence>MCIDSFIEFFFILSIDALLQKFLVICTRQISFCCESNSIFFNGQHDSDLGIPVKRQFMDTLFKFESKNFNDVNNFLEKYGLYAFQHRFLERIYNLRNSANLIEPMAKTNKRRAAHLEAVEQFLDEQSNREEWTSLKFNIQIVKN</sequence>